<dbReference type="Pfam" id="PF00326">
    <property type="entry name" value="Peptidase_S9"/>
    <property type="match status" value="1"/>
</dbReference>
<accession>A0ABP0QPI0</accession>
<dbReference type="EMBL" id="CAXAMM010039937">
    <property type="protein sequence ID" value="CAK9090122.1"/>
    <property type="molecule type" value="Genomic_DNA"/>
</dbReference>
<comment type="caution">
    <text evidence="4">The sequence shown here is derived from an EMBL/GenBank/DDBJ whole genome shotgun (WGS) entry which is preliminary data.</text>
</comment>
<dbReference type="InterPro" id="IPR029058">
    <property type="entry name" value="AB_hydrolase_fold"/>
</dbReference>
<dbReference type="SUPFAM" id="SSF53474">
    <property type="entry name" value="alpha/beta-Hydrolases"/>
    <property type="match status" value="1"/>
</dbReference>
<dbReference type="PANTHER" id="PTHR42881:SF13">
    <property type="entry name" value="PROLYL ENDOPEPTIDASE"/>
    <property type="match status" value="1"/>
</dbReference>
<proteinExistence type="inferred from homology"/>
<keyword evidence="2" id="KW-0378">Hydrolase</keyword>
<organism evidence="4 5">
    <name type="scientific">Durusdinium trenchii</name>
    <dbReference type="NCBI Taxonomy" id="1381693"/>
    <lineage>
        <taxon>Eukaryota</taxon>
        <taxon>Sar</taxon>
        <taxon>Alveolata</taxon>
        <taxon>Dinophyceae</taxon>
        <taxon>Suessiales</taxon>
        <taxon>Symbiodiniaceae</taxon>
        <taxon>Durusdinium</taxon>
    </lineage>
</organism>
<keyword evidence="2" id="KW-0720">Serine protease</keyword>
<dbReference type="InterPro" id="IPR002470">
    <property type="entry name" value="Peptidase_S9A"/>
</dbReference>
<dbReference type="PRINTS" id="PR00862">
    <property type="entry name" value="PROLIGOPTASE"/>
</dbReference>
<gene>
    <name evidence="4" type="ORF">SCF082_LOCUS42513</name>
</gene>
<evidence type="ECO:0000256" key="2">
    <source>
        <dbReference type="RuleBase" id="RU368024"/>
    </source>
</evidence>
<evidence type="ECO:0000313" key="5">
    <source>
        <dbReference type="Proteomes" id="UP001642464"/>
    </source>
</evidence>
<comment type="similarity">
    <text evidence="1 2">Belongs to the peptidase S9A family.</text>
</comment>
<protein>
    <recommendedName>
        <fullName evidence="2">Prolyl endopeptidase</fullName>
        <ecNumber evidence="2">3.4.21.-</ecNumber>
    </recommendedName>
</protein>
<sequence length="178" mass="19685">VAEDLLKRQVTSRSLLAVQGGSNGGLLVGNMLTREKRELLGAVVCQVPLLDMKRFSILLAGASWMGEYGDPSTSDWDDFLHKYSPYHLVKEDATYPAALFVTSTKDDRVHPGHARKMVAKLLGHGTAKDSTFYYENIEGGHGGAADNKQRAFMQVVQYAFLWKTLTNGKLPTKLQDLL</sequence>
<dbReference type="PANTHER" id="PTHR42881">
    <property type="entry name" value="PROLYL ENDOPEPTIDASE"/>
    <property type="match status" value="1"/>
</dbReference>
<reference evidence="4 5" key="1">
    <citation type="submission" date="2024-02" db="EMBL/GenBank/DDBJ databases">
        <authorList>
            <person name="Chen Y."/>
            <person name="Shah S."/>
            <person name="Dougan E. K."/>
            <person name="Thang M."/>
            <person name="Chan C."/>
        </authorList>
    </citation>
    <scope>NUCLEOTIDE SEQUENCE [LARGE SCALE GENOMIC DNA]</scope>
</reference>
<dbReference type="Proteomes" id="UP001642464">
    <property type="component" value="Unassembled WGS sequence"/>
</dbReference>
<keyword evidence="2" id="KW-0645">Protease</keyword>
<feature type="non-terminal residue" evidence="4">
    <location>
        <position position="1"/>
    </location>
</feature>
<keyword evidence="5" id="KW-1185">Reference proteome</keyword>
<dbReference type="EC" id="3.4.21.-" evidence="2"/>
<dbReference type="InterPro" id="IPR001375">
    <property type="entry name" value="Peptidase_S9_cat"/>
</dbReference>
<evidence type="ECO:0000313" key="4">
    <source>
        <dbReference type="EMBL" id="CAK9090122.1"/>
    </source>
</evidence>
<feature type="domain" description="Peptidase S9 prolyl oligopeptidase catalytic" evidence="3">
    <location>
        <begin position="1"/>
        <end position="166"/>
    </location>
</feature>
<evidence type="ECO:0000259" key="3">
    <source>
        <dbReference type="Pfam" id="PF00326"/>
    </source>
</evidence>
<evidence type="ECO:0000256" key="1">
    <source>
        <dbReference type="ARBA" id="ARBA00005228"/>
    </source>
</evidence>
<dbReference type="Gene3D" id="3.40.50.1820">
    <property type="entry name" value="alpha/beta hydrolase"/>
    <property type="match status" value="1"/>
</dbReference>
<dbReference type="InterPro" id="IPR051167">
    <property type="entry name" value="Prolyl_oligopep/macrocyclase"/>
</dbReference>
<name>A0ABP0QPI0_9DINO</name>